<evidence type="ECO:0000256" key="1">
    <source>
        <dbReference type="ARBA" id="ARBA00004370"/>
    </source>
</evidence>
<feature type="transmembrane region" description="Helical" evidence="5">
    <location>
        <begin position="21"/>
        <end position="47"/>
    </location>
</feature>
<dbReference type="InterPro" id="IPR010920">
    <property type="entry name" value="LSM_dom_sf"/>
</dbReference>
<dbReference type="SUPFAM" id="SSF50182">
    <property type="entry name" value="Sm-like ribonucleoproteins"/>
    <property type="match status" value="1"/>
</dbReference>
<reference evidence="7 8" key="1">
    <citation type="journal article" date="2012" name="Environ. Microbiol.">
        <title>The genome of the ammonia-oxidizing Candidatus Nitrososphaera gargensis: insights into metabolic versatility and environmental adaptations.</title>
        <authorList>
            <person name="Spang A."/>
            <person name="Poehlein A."/>
            <person name="Offre P."/>
            <person name="Zumbragel S."/>
            <person name="Haider S."/>
            <person name="Rychlik N."/>
            <person name="Nowka B."/>
            <person name="Schmeisser C."/>
            <person name="Lebedeva E.V."/>
            <person name="Rattei T."/>
            <person name="Bohm C."/>
            <person name="Schmid M."/>
            <person name="Galushko A."/>
            <person name="Hatzenpichler R."/>
            <person name="Weinmaier T."/>
            <person name="Daniel R."/>
            <person name="Schleper C."/>
            <person name="Spieck E."/>
            <person name="Streit W."/>
            <person name="Wagner M."/>
        </authorList>
    </citation>
    <scope>NUCLEOTIDE SEQUENCE [LARGE SCALE GENOMIC DNA]</scope>
    <source>
        <strain evidence="8">Ga9.2</strain>
    </source>
</reference>
<evidence type="ECO:0000313" key="8">
    <source>
        <dbReference type="Proteomes" id="UP000008037"/>
    </source>
</evidence>
<dbReference type="STRING" id="1237085.Ngar_c35290"/>
<keyword evidence="4 5" id="KW-0472">Membrane</keyword>
<evidence type="ECO:0000256" key="5">
    <source>
        <dbReference type="SAM" id="Phobius"/>
    </source>
</evidence>
<dbReference type="Proteomes" id="UP000008037">
    <property type="component" value="Chromosome"/>
</dbReference>
<sequence>MTTSSLRHEGPAARRTEKRKALWQIIVLAAALGVVLAATTFLLRPIFPDQYVLYFHAAEVAMAGFFVIQILSSISYNLTLAHSAQTAKSIKSLVRITGAIIIIAFIISYLSQDPVIAASISTISGLVIGFSSANIIGNVIAGMYLAIARPFRIDDRIKVFGEVGVVHDIGMLYTRLTLENGDEMLASNTSMVTSTVILKKRTEQSETTQKDVAA</sequence>
<dbReference type="BioCyc" id="CNIT1237085:G1324-3530-MONOMER"/>
<dbReference type="RefSeq" id="WP_015020974.1">
    <property type="nucleotide sequence ID" value="NC_018719.1"/>
</dbReference>
<dbReference type="InterPro" id="IPR023408">
    <property type="entry name" value="MscS_beta-dom_sf"/>
</dbReference>
<feature type="transmembrane region" description="Helical" evidence="5">
    <location>
        <begin position="123"/>
        <end position="147"/>
    </location>
</feature>
<evidence type="ECO:0000256" key="3">
    <source>
        <dbReference type="ARBA" id="ARBA00022989"/>
    </source>
</evidence>
<dbReference type="PANTHER" id="PTHR30221:SF1">
    <property type="entry name" value="SMALL-CONDUCTANCE MECHANOSENSITIVE CHANNEL"/>
    <property type="match status" value="1"/>
</dbReference>
<dbReference type="KEGG" id="nga:Ngar_c35290"/>
<dbReference type="GO" id="GO:0008381">
    <property type="term" value="F:mechanosensitive monoatomic ion channel activity"/>
    <property type="evidence" value="ECO:0007669"/>
    <property type="project" value="InterPro"/>
</dbReference>
<dbReference type="GO" id="GO:0016020">
    <property type="term" value="C:membrane"/>
    <property type="evidence" value="ECO:0007669"/>
    <property type="project" value="UniProtKB-SubCell"/>
</dbReference>
<keyword evidence="2 5" id="KW-0812">Transmembrane</keyword>
<dbReference type="InterPro" id="IPR006685">
    <property type="entry name" value="MscS_channel_2nd"/>
</dbReference>
<organism evidence="7 8">
    <name type="scientific">Nitrososphaera gargensis (strain Ga9.2)</name>
    <dbReference type="NCBI Taxonomy" id="1237085"/>
    <lineage>
        <taxon>Archaea</taxon>
        <taxon>Nitrososphaerota</taxon>
        <taxon>Nitrososphaeria</taxon>
        <taxon>Nitrososphaerales</taxon>
        <taxon>Nitrososphaeraceae</taxon>
        <taxon>Nitrososphaera</taxon>
    </lineage>
</organism>
<dbReference type="GeneID" id="13797340"/>
<evidence type="ECO:0000256" key="2">
    <source>
        <dbReference type="ARBA" id="ARBA00022692"/>
    </source>
</evidence>
<dbReference type="HOGENOM" id="CLU_115707_0_0_2"/>
<protein>
    <submittedName>
        <fullName evidence="7">Putative mechanosensitive ion channel</fullName>
    </submittedName>
</protein>
<dbReference type="EMBL" id="CP002408">
    <property type="protein sequence ID" value="AFU60442.1"/>
    <property type="molecule type" value="Genomic_DNA"/>
</dbReference>
<dbReference type="Pfam" id="PF00924">
    <property type="entry name" value="MS_channel_2nd"/>
    <property type="match status" value="1"/>
</dbReference>
<feature type="transmembrane region" description="Helical" evidence="5">
    <location>
        <begin position="93"/>
        <end position="111"/>
    </location>
</feature>
<accession>K0IMN7</accession>
<feature type="domain" description="Mechanosensitive ion channel MscS" evidence="6">
    <location>
        <begin position="134"/>
        <end position="197"/>
    </location>
</feature>
<dbReference type="Gene3D" id="2.30.30.60">
    <property type="match status" value="1"/>
</dbReference>
<evidence type="ECO:0000256" key="4">
    <source>
        <dbReference type="ARBA" id="ARBA00023136"/>
    </source>
</evidence>
<gene>
    <name evidence="7" type="ordered locus">Ngar_c35290</name>
</gene>
<dbReference type="PATRIC" id="fig|1237085.11.peg.3532"/>
<proteinExistence type="predicted"/>
<feature type="transmembrane region" description="Helical" evidence="5">
    <location>
        <begin position="53"/>
        <end position="72"/>
    </location>
</feature>
<comment type="subcellular location">
    <subcellularLocation>
        <location evidence="1">Membrane</location>
    </subcellularLocation>
</comment>
<name>K0IMN7_NITGG</name>
<evidence type="ECO:0000313" key="7">
    <source>
        <dbReference type="EMBL" id="AFU60442.1"/>
    </source>
</evidence>
<dbReference type="PANTHER" id="PTHR30221">
    <property type="entry name" value="SMALL-CONDUCTANCE MECHANOSENSITIVE CHANNEL"/>
    <property type="match status" value="1"/>
</dbReference>
<dbReference type="OrthoDB" id="31543at2157"/>
<evidence type="ECO:0000259" key="6">
    <source>
        <dbReference type="Pfam" id="PF00924"/>
    </source>
</evidence>
<dbReference type="AlphaFoldDB" id="K0IMN7"/>
<dbReference type="InParanoid" id="K0IMN7"/>
<keyword evidence="3 5" id="KW-1133">Transmembrane helix</keyword>
<keyword evidence="8" id="KW-1185">Reference proteome</keyword>
<dbReference type="InterPro" id="IPR045275">
    <property type="entry name" value="MscS_archaea/bacteria_type"/>
</dbReference>